<reference evidence="2" key="1">
    <citation type="submission" date="2018-05" db="EMBL/GenBank/DDBJ databases">
        <authorList>
            <person name="Lanie J.A."/>
            <person name="Ng W.-L."/>
            <person name="Kazmierczak K.M."/>
            <person name="Andrzejewski T.M."/>
            <person name="Davidsen T.M."/>
            <person name="Wayne K.J."/>
            <person name="Tettelin H."/>
            <person name="Glass J.I."/>
            <person name="Rusch D."/>
            <person name="Podicherti R."/>
            <person name="Tsui H.-C.T."/>
            <person name="Winkler M.E."/>
        </authorList>
    </citation>
    <scope>NUCLEOTIDE SEQUENCE</scope>
</reference>
<dbReference type="InterPro" id="IPR044855">
    <property type="entry name" value="CoA-Trfase_III_dom3_sf"/>
</dbReference>
<evidence type="ECO:0000313" key="2">
    <source>
        <dbReference type="EMBL" id="SVA10407.1"/>
    </source>
</evidence>
<proteinExistence type="predicted"/>
<dbReference type="InterPro" id="IPR023606">
    <property type="entry name" value="CoA-Trfase_III_dom_1_sf"/>
</dbReference>
<name>A0A381T6V7_9ZZZZ</name>
<dbReference type="AlphaFoldDB" id="A0A381T6V7"/>
<protein>
    <recommendedName>
        <fullName evidence="3">CoA transferase</fullName>
    </recommendedName>
</protein>
<organism evidence="2">
    <name type="scientific">marine metagenome</name>
    <dbReference type="NCBI Taxonomy" id="408172"/>
    <lineage>
        <taxon>unclassified sequences</taxon>
        <taxon>metagenomes</taxon>
        <taxon>ecological metagenomes</taxon>
    </lineage>
</organism>
<dbReference type="Pfam" id="PF02515">
    <property type="entry name" value="CoA_transf_3"/>
    <property type="match status" value="2"/>
</dbReference>
<accession>A0A381T6V7</accession>
<sequence>MAPFSNLKVLDLSADFAGSYCSRLLGDFGASVKKIVIENREDRSSSYGPFINDDRVPTSSAMFHYMNYNKQVVSISSQSDVIRELALSADLLIEDFSNKEIRTFGLNFANIRELNPAIIICSMSPFGRGTKWEEKPWSDLTIQALTGMCSVNGKQGKSPLKEPGTESEFITGANAFVASVAALMNRDATGIAQQVNVSVLKSVLHSYSPYLLAALHTGNPRQQQAQGLHFGLVPCKDGYVSLSVRHEPTWEHMWLFFGDPQFAQNPKFDTAIKRRENEEELSKILFPILANYSRKELLHGLSPLRILVGIANSVSDLLEDEHLKFRNAFVEFENEGKFWEMPGAPFRMSLTPWQFKGELSSKDFSIWDHSANNTSKVFPNSTGTQRMKGPLSGMRGVVLTQAWSGAYSTQLLSDLGMEIIQVESVTRMDPWRGGVPPKLAGLYPESDPGDRPWDRNALYNGVNRGKKAITLDLNHSEAKDVFMELVSISDVVVENFSGRVISNLGLDYDSLRSVNPSIVMVRMPTYGTSGPYSNYAGNGGTTEPVSGMSYLMGYRDGPPINSGIMHTDAYSGVLACGATISALRERVVSGVGQEVEISQQEASMTLLAEYIMEGSISGTSPMRQGNSNRDYAPQGCYRSKDSIWVAISVKTDDQWRSFCHSLGLEDLFAKKDYATKDSRIRNAIQLDSEITECISGYMSEDVAKKLQDALVPCEKILTLLEAAENKDFHEMKLFEEISHPESGNFDYPVPPWDFETTPVQSSGPAPMLGQHSEEVFRDLNGWSEGEIIRFKNLQLTGTDPLI</sequence>
<dbReference type="InterPro" id="IPR003673">
    <property type="entry name" value="CoA-Trfase_fam_III"/>
</dbReference>
<evidence type="ECO:0000256" key="1">
    <source>
        <dbReference type="ARBA" id="ARBA00022679"/>
    </source>
</evidence>
<dbReference type="SUPFAM" id="SSF89796">
    <property type="entry name" value="CoA-transferase family III (CaiB/BaiF)"/>
    <property type="match status" value="2"/>
</dbReference>
<dbReference type="PANTHER" id="PTHR48207:SF3">
    <property type="entry name" value="SUCCINATE--HYDROXYMETHYLGLUTARATE COA-TRANSFERASE"/>
    <property type="match status" value="1"/>
</dbReference>
<gene>
    <name evidence="2" type="ORF">METZ01_LOCUS63261</name>
</gene>
<dbReference type="PANTHER" id="PTHR48207">
    <property type="entry name" value="SUCCINATE--HYDROXYMETHYLGLUTARATE COA-TRANSFERASE"/>
    <property type="match status" value="1"/>
</dbReference>
<dbReference type="EMBL" id="UINC01003927">
    <property type="protein sequence ID" value="SVA10407.1"/>
    <property type="molecule type" value="Genomic_DNA"/>
</dbReference>
<dbReference type="Gene3D" id="3.40.50.10540">
    <property type="entry name" value="Crotonobetainyl-coa:carnitine coa-transferase, domain 1"/>
    <property type="match status" value="2"/>
</dbReference>
<dbReference type="Gene3D" id="3.30.1540.10">
    <property type="entry name" value="formyl-coa transferase, domain 3"/>
    <property type="match status" value="2"/>
</dbReference>
<dbReference type="InterPro" id="IPR050483">
    <property type="entry name" value="CoA-transferase_III_domain"/>
</dbReference>
<keyword evidence="1" id="KW-0808">Transferase</keyword>
<evidence type="ECO:0008006" key="3">
    <source>
        <dbReference type="Google" id="ProtNLM"/>
    </source>
</evidence>
<dbReference type="GO" id="GO:0008410">
    <property type="term" value="F:CoA-transferase activity"/>
    <property type="evidence" value="ECO:0007669"/>
    <property type="project" value="TreeGrafter"/>
</dbReference>